<dbReference type="Proteomes" id="UP001165064">
    <property type="component" value="Unassembled WGS sequence"/>
</dbReference>
<protein>
    <submittedName>
        <fullName evidence="1">Unnamed protein product</fullName>
    </submittedName>
</protein>
<evidence type="ECO:0000313" key="1">
    <source>
        <dbReference type="EMBL" id="GME97308.1"/>
    </source>
</evidence>
<sequence length="203" mass="21974">MSNHQCKRLCEEVGLKVHQRSLSVSRKKRSRSRSNSTNNNLQNSSAANLAASSSFGMSNSFFPGFEIDTSSHQQQQQQSQQLLPQQQQHSGGPQPPPGIFPFPMAGPPPNNGFMNINGPGKLNGLPPPQQQNNTGGFMNLNMGGANIDYDLLLRQQLEKMSLNNNGNNSHNNNNGQNTANGDNGVNVNVNGAANGPDSQQLYY</sequence>
<reference evidence="1" key="1">
    <citation type="submission" date="2023-04" db="EMBL/GenBank/DDBJ databases">
        <title>Ambrosiozyma monospora NBRC 10751.</title>
        <authorList>
            <person name="Ichikawa N."/>
            <person name="Sato H."/>
            <person name="Tonouchi N."/>
        </authorList>
    </citation>
    <scope>NUCLEOTIDE SEQUENCE</scope>
    <source>
        <strain evidence="1">NBRC 10751</strain>
    </source>
</reference>
<comment type="caution">
    <text evidence="1">The sequence shown here is derived from an EMBL/GenBank/DDBJ whole genome shotgun (WGS) entry which is preliminary data.</text>
</comment>
<proteinExistence type="predicted"/>
<evidence type="ECO:0000313" key="2">
    <source>
        <dbReference type="Proteomes" id="UP001165064"/>
    </source>
</evidence>
<accession>A0ACB5TY45</accession>
<gene>
    <name evidence="1" type="ORF">Amon02_001020800</name>
</gene>
<dbReference type="EMBL" id="BSXS01010063">
    <property type="protein sequence ID" value="GME97308.1"/>
    <property type="molecule type" value="Genomic_DNA"/>
</dbReference>
<organism evidence="1 2">
    <name type="scientific">Ambrosiozyma monospora</name>
    <name type="common">Yeast</name>
    <name type="synonym">Endomycopsis monosporus</name>
    <dbReference type="NCBI Taxonomy" id="43982"/>
    <lineage>
        <taxon>Eukaryota</taxon>
        <taxon>Fungi</taxon>
        <taxon>Dikarya</taxon>
        <taxon>Ascomycota</taxon>
        <taxon>Saccharomycotina</taxon>
        <taxon>Pichiomycetes</taxon>
        <taxon>Pichiales</taxon>
        <taxon>Pichiaceae</taxon>
        <taxon>Ambrosiozyma</taxon>
    </lineage>
</organism>
<name>A0ACB5TY45_AMBMO</name>
<keyword evidence="2" id="KW-1185">Reference proteome</keyword>